<reference evidence="2 3" key="1">
    <citation type="submission" date="2019-04" db="EMBL/GenBank/DDBJ databases">
        <authorList>
            <person name="Yang Y."/>
            <person name="Wei D."/>
        </authorList>
    </citation>
    <scope>NUCLEOTIDE SEQUENCE [LARGE SCALE GENOMIC DNA]</scope>
    <source>
        <strain evidence="2 3">L-1-4w-11</strain>
    </source>
</reference>
<evidence type="ECO:0000259" key="1">
    <source>
        <dbReference type="Pfam" id="PF13661"/>
    </source>
</evidence>
<dbReference type="Proteomes" id="UP000309138">
    <property type="component" value="Unassembled WGS sequence"/>
</dbReference>
<organism evidence="2 3">
    <name type="scientific">Sphingomonas baiyangensis</name>
    <dbReference type="NCBI Taxonomy" id="2572576"/>
    <lineage>
        <taxon>Bacteria</taxon>
        <taxon>Pseudomonadati</taxon>
        <taxon>Pseudomonadota</taxon>
        <taxon>Alphaproteobacteria</taxon>
        <taxon>Sphingomonadales</taxon>
        <taxon>Sphingomonadaceae</taxon>
        <taxon>Sphingomonas</taxon>
    </lineage>
</organism>
<dbReference type="EMBL" id="SWKR01000002">
    <property type="protein sequence ID" value="TKD52303.1"/>
    <property type="molecule type" value="Genomic_DNA"/>
</dbReference>
<protein>
    <submittedName>
        <fullName evidence="2">Proline hydroxylase</fullName>
    </submittedName>
</protein>
<comment type="caution">
    <text evidence="2">The sequence shown here is derived from an EMBL/GenBank/DDBJ whole genome shotgun (WGS) entry which is preliminary data.</text>
</comment>
<keyword evidence="3" id="KW-1185">Reference proteome</keyword>
<evidence type="ECO:0000313" key="3">
    <source>
        <dbReference type="Proteomes" id="UP000309138"/>
    </source>
</evidence>
<dbReference type="GO" id="GO:0006449">
    <property type="term" value="P:regulation of translational termination"/>
    <property type="evidence" value="ECO:0007669"/>
    <property type="project" value="TreeGrafter"/>
</dbReference>
<dbReference type="PANTHER" id="PTHR12117:SF0">
    <property type="entry name" value="PROLYL 3-HYDROXYLASE OGFOD1"/>
    <property type="match status" value="1"/>
</dbReference>
<dbReference type="AlphaFoldDB" id="A0A4U1L7A6"/>
<proteinExistence type="predicted"/>
<feature type="domain" description="Prolyl 3,4-dihydroxylase TPA1/OFD1 N-terminal" evidence="1">
    <location>
        <begin position="140"/>
        <end position="231"/>
    </location>
</feature>
<evidence type="ECO:0000313" key="2">
    <source>
        <dbReference type="EMBL" id="TKD52303.1"/>
    </source>
</evidence>
<dbReference type="PANTHER" id="PTHR12117">
    <property type="entry name" value="HISTONE ACETYLTRANSFERASE COMPLEX"/>
    <property type="match status" value="1"/>
</dbReference>
<dbReference type="OrthoDB" id="9783171at2"/>
<dbReference type="InterPro" id="IPR051842">
    <property type="entry name" value="uS12_prolyl_hydroxylase"/>
</dbReference>
<gene>
    <name evidence="2" type="ORF">FBR43_13585</name>
</gene>
<dbReference type="Pfam" id="PF13661">
    <property type="entry name" value="2OG-FeII_Oxy_4"/>
    <property type="match status" value="1"/>
</dbReference>
<sequence length="232" mass="24969">MLNPSLDVAALAARFASAGRVQIAEFLAPGIAEAWHAHLAARDDWLRVINAGDTVYELGRAAQAALTPEASAQLEAGVYAGARAGFQYRFCSIRVPDDPERRATSTDPLAAFATFMSEGPVQAVLHKITGAGAIRFADAQATAYHPGDFLTAHDDAVTGKARHAAYVFGLTPLWRPEWGGLLLFHDDRRVHDGFVPALNTLNLFRVPQSHSVSEVTRAAPGPRYAITGWLRG</sequence>
<accession>A0A4U1L7A6</accession>
<name>A0A4U1L7A6_9SPHN</name>
<dbReference type="Gene3D" id="2.60.120.620">
    <property type="entry name" value="q2cbj1_9rhob like domain"/>
    <property type="match status" value="1"/>
</dbReference>
<dbReference type="InterPro" id="IPR039558">
    <property type="entry name" value="TPA1/OFD1_N"/>
</dbReference>
<dbReference type="GO" id="GO:0031543">
    <property type="term" value="F:peptidyl-proline dioxygenase activity"/>
    <property type="evidence" value="ECO:0007669"/>
    <property type="project" value="TreeGrafter"/>
</dbReference>
<dbReference type="GO" id="GO:0005737">
    <property type="term" value="C:cytoplasm"/>
    <property type="evidence" value="ECO:0007669"/>
    <property type="project" value="TreeGrafter"/>
</dbReference>